<dbReference type="GO" id="GO:0016491">
    <property type="term" value="F:oxidoreductase activity"/>
    <property type="evidence" value="ECO:0007669"/>
    <property type="project" value="UniProtKB-KW"/>
</dbReference>
<name>A0A2I1IGD7_9MICO</name>
<dbReference type="InterPro" id="IPR006076">
    <property type="entry name" value="FAD-dep_OxRdtase"/>
</dbReference>
<accession>A0A2I1IGD7</accession>
<comment type="caution">
    <text evidence="6">The sequence shown here is derived from an EMBL/GenBank/DDBJ whole genome shotgun (WGS) entry which is preliminary data.</text>
</comment>
<organism evidence="6 7">
    <name type="scientific">Brevibacterium ravenspurgense</name>
    <dbReference type="NCBI Taxonomy" id="479117"/>
    <lineage>
        <taxon>Bacteria</taxon>
        <taxon>Bacillati</taxon>
        <taxon>Actinomycetota</taxon>
        <taxon>Actinomycetes</taxon>
        <taxon>Micrococcales</taxon>
        <taxon>Brevibacteriaceae</taxon>
        <taxon>Brevibacterium</taxon>
    </lineage>
</organism>
<evidence type="ECO:0000313" key="7">
    <source>
        <dbReference type="Proteomes" id="UP000242755"/>
    </source>
</evidence>
<dbReference type="Gene3D" id="3.30.9.10">
    <property type="entry name" value="D-Amino Acid Oxidase, subunit A, domain 2"/>
    <property type="match status" value="1"/>
</dbReference>
<dbReference type="GO" id="GO:0005737">
    <property type="term" value="C:cytoplasm"/>
    <property type="evidence" value="ECO:0007669"/>
    <property type="project" value="TreeGrafter"/>
</dbReference>
<reference evidence="6 7" key="1">
    <citation type="submission" date="2017-12" db="EMBL/GenBank/DDBJ databases">
        <title>Phylogenetic diversity of female urinary microbiome.</title>
        <authorList>
            <person name="Thomas-White K."/>
            <person name="Wolfe A.J."/>
        </authorList>
    </citation>
    <scope>NUCLEOTIDE SEQUENCE [LARGE SCALE GENOMIC DNA]</scope>
    <source>
        <strain evidence="6 7">UMB0426</strain>
    </source>
</reference>
<comment type="cofactor">
    <cofactor evidence="1">
        <name>FAD</name>
        <dbReference type="ChEBI" id="CHEBI:57692"/>
    </cofactor>
</comment>
<keyword evidence="4" id="KW-0560">Oxidoreductase</keyword>
<evidence type="ECO:0000256" key="2">
    <source>
        <dbReference type="ARBA" id="ARBA00009410"/>
    </source>
</evidence>
<protein>
    <submittedName>
        <fullName evidence="6">TIGR03364 family FAD-dependent oxidoreductase</fullName>
    </submittedName>
</protein>
<keyword evidence="3" id="KW-0285">Flavoprotein</keyword>
<dbReference type="Proteomes" id="UP000242755">
    <property type="component" value="Unassembled WGS sequence"/>
</dbReference>
<comment type="similarity">
    <text evidence="2">Belongs to the DadA oxidoreductase family.</text>
</comment>
<dbReference type="InterPro" id="IPR017741">
    <property type="entry name" value="FAD-dependent_OxRdtase_HpnW"/>
</dbReference>
<dbReference type="NCBIfam" id="TIGR03364">
    <property type="entry name" value="HpnW_proposed"/>
    <property type="match status" value="1"/>
</dbReference>
<evidence type="ECO:0000256" key="3">
    <source>
        <dbReference type="ARBA" id="ARBA00022630"/>
    </source>
</evidence>
<evidence type="ECO:0000256" key="4">
    <source>
        <dbReference type="ARBA" id="ARBA00023002"/>
    </source>
</evidence>
<dbReference type="AlphaFoldDB" id="A0A2I1IGD7"/>
<proteinExistence type="inferred from homology"/>
<feature type="domain" description="FAD dependent oxidoreductase" evidence="5">
    <location>
        <begin position="2"/>
        <end position="356"/>
    </location>
</feature>
<gene>
    <name evidence="6" type="ORF">CYJ40_06935</name>
</gene>
<dbReference type="Gene3D" id="3.50.50.60">
    <property type="entry name" value="FAD/NAD(P)-binding domain"/>
    <property type="match status" value="1"/>
</dbReference>
<dbReference type="EMBL" id="PKGO01000006">
    <property type="protein sequence ID" value="PKY70197.1"/>
    <property type="molecule type" value="Genomic_DNA"/>
</dbReference>
<dbReference type="PANTHER" id="PTHR13847">
    <property type="entry name" value="SARCOSINE DEHYDROGENASE-RELATED"/>
    <property type="match status" value="1"/>
</dbReference>
<dbReference type="Pfam" id="PF01266">
    <property type="entry name" value="DAO"/>
    <property type="match status" value="1"/>
</dbReference>
<sequence length="369" mass="39297">MVGAGIIGLAHAYGATQRGLSVTVIEENAGTVGASIRNFGHCCITGQSGEFADLAESGREHWLTAASGAGFWAAEAGGYVLAQNQQEIAVLEEAQKNKGTERIQLLDRDEIARAVGTSKTTAVGGAHLPLDLRVDPREAAPALAAWLKEHRAVEFLYRTRVLTVEDGEVLTTRGSFTAGHVIVCAGHLLPGLFPGLAEDAQMRECSLAMTLATAPDHFTANSAMLSGTSLLRYDAFSETQAAEDLRAHMQEHAPGLVDISANVMFTRRPDGTVIIGDSHHYATSVEPFVREETSRLLLKEAAGLLGVDSLNIRERWQGVYASSPVRPLIVEELDSKTTAITVATGIGMTISFGLADRTLTQLQAHSKAA</sequence>
<dbReference type="InterPro" id="IPR036188">
    <property type="entry name" value="FAD/NAD-bd_sf"/>
</dbReference>
<dbReference type="PANTHER" id="PTHR13847:SF286">
    <property type="entry name" value="D-AMINO ACID DEHYDROGENASE"/>
    <property type="match status" value="1"/>
</dbReference>
<dbReference type="SUPFAM" id="SSF51905">
    <property type="entry name" value="FAD/NAD(P)-binding domain"/>
    <property type="match status" value="1"/>
</dbReference>
<evidence type="ECO:0000256" key="1">
    <source>
        <dbReference type="ARBA" id="ARBA00001974"/>
    </source>
</evidence>
<evidence type="ECO:0000313" key="6">
    <source>
        <dbReference type="EMBL" id="PKY70197.1"/>
    </source>
</evidence>
<evidence type="ECO:0000259" key="5">
    <source>
        <dbReference type="Pfam" id="PF01266"/>
    </source>
</evidence>